<organism evidence="2">
    <name type="scientific">Solanum chacoense</name>
    <name type="common">Chaco potato</name>
    <dbReference type="NCBI Taxonomy" id="4108"/>
    <lineage>
        <taxon>Eukaryota</taxon>
        <taxon>Viridiplantae</taxon>
        <taxon>Streptophyta</taxon>
        <taxon>Embryophyta</taxon>
        <taxon>Tracheophyta</taxon>
        <taxon>Spermatophyta</taxon>
        <taxon>Magnoliopsida</taxon>
        <taxon>eudicotyledons</taxon>
        <taxon>Gunneridae</taxon>
        <taxon>Pentapetalae</taxon>
        <taxon>asterids</taxon>
        <taxon>lamiids</taxon>
        <taxon>Solanales</taxon>
        <taxon>Solanaceae</taxon>
        <taxon>Solanoideae</taxon>
        <taxon>Solaneae</taxon>
        <taxon>Solanum</taxon>
    </lineage>
</organism>
<evidence type="ECO:0000256" key="1">
    <source>
        <dbReference type="SAM" id="SignalP"/>
    </source>
</evidence>
<dbReference type="EMBL" id="GEDG01032748">
    <property type="protein sequence ID" value="JAP10649.1"/>
    <property type="molecule type" value="Transcribed_RNA"/>
</dbReference>
<proteinExistence type="predicted"/>
<sequence length="68" mass="7943">MSFTIILCGIVLTCYDLTSWRGTALFFNGLTIFYNHDLDFSNMRSVFSTSKPYISRPRRHKSIHSYQS</sequence>
<evidence type="ECO:0000313" key="2">
    <source>
        <dbReference type="EMBL" id="JAP10649.1"/>
    </source>
</evidence>
<dbReference type="AlphaFoldDB" id="A0A0V0GSK9"/>
<reference evidence="2" key="1">
    <citation type="submission" date="2015-12" db="EMBL/GenBank/DDBJ databases">
        <title>Gene expression during late stages of embryo sac development: a critical building block for successful pollen-pistil interactions.</title>
        <authorList>
            <person name="Liu Y."/>
            <person name="Joly V."/>
            <person name="Sabar M."/>
            <person name="Matton D.P."/>
        </authorList>
    </citation>
    <scope>NUCLEOTIDE SEQUENCE</scope>
</reference>
<protein>
    <submittedName>
        <fullName evidence="2">Putative ovule protein</fullName>
    </submittedName>
</protein>
<name>A0A0V0GSK9_SOLCH</name>
<feature type="non-terminal residue" evidence="2">
    <location>
        <position position="68"/>
    </location>
</feature>
<accession>A0A0V0GSK9</accession>
<feature type="signal peptide" evidence="1">
    <location>
        <begin position="1"/>
        <end position="20"/>
    </location>
</feature>
<keyword evidence="1" id="KW-0732">Signal</keyword>
<feature type="chain" id="PRO_5006865496" evidence="1">
    <location>
        <begin position="21"/>
        <end position="68"/>
    </location>
</feature>